<dbReference type="EMBL" id="PJCH01000005">
    <property type="protein sequence ID" value="PQA87918.1"/>
    <property type="molecule type" value="Genomic_DNA"/>
</dbReference>
<dbReference type="InterPro" id="IPR050980">
    <property type="entry name" value="2C_sensor_his_kinase"/>
</dbReference>
<sequence length="451" mass="48303">MPHALLDNHHARDAQDAMNALRGPVRLRTLTTLRWLAVAGQSVAIIIVHFALGFPTPLGLCLGAIAASAWLNLFTVLRFSPQRFLSDREAAAYIAFDIVQLCALLFFTGGISNPFAALIIAPVTIAASVLPLRFTIAVAALAMAGVSLLAVHHMALPWTPGETLDLAPIYKAGVWAALTFSIAFFAVYAHRIAAESAQMRSALAATQLVLAREERLAALGGLAAAAAHELGTPLATIQVTAKEMKRDIERSLPEEDDLADDAALLVSQAERCRDILGRLSRHGDAGDVMHDKMSVEAVMREAAAPFMDQPGGPLIRIETKSRDGAPAPVLKRRPEIVFGLRNFIENAAGYAADQVLFEAEWDADSLSISVQDDGPGFSPEILARLGEPYVSERGGKTGLGLGFFIAKTLLEATGATVRFDNRRWKSGDFDAEGAWVSSEWSLSSGQSTLIA</sequence>
<dbReference type="Proteomes" id="UP000239504">
    <property type="component" value="Unassembled WGS sequence"/>
</dbReference>
<dbReference type="Gene3D" id="3.30.565.10">
    <property type="entry name" value="Histidine kinase-like ATPase, C-terminal domain"/>
    <property type="match status" value="1"/>
</dbReference>
<comment type="caution">
    <text evidence="12">The sequence shown here is derived from an EMBL/GenBank/DDBJ whole genome shotgun (WGS) entry which is preliminary data.</text>
</comment>
<comment type="subcellular location">
    <subcellularLocation>
        <location evidence="2">Cell membrane</location>
        <topology evidence="2">Multi-pass membrane protein</topology>
    </subcellularLocation>
</comment>
<feature type="domain" description="Histidine kinase" evidence="11">
    <location>
        <begin position="225"/>
        <end position="422"/>
    </location>
</feature>
<dbReference type="InterPro" id="IPR003594">
    <property type="entry name" value="HATPase_dom"/>
</dbReference>
<organism evidence="12 13">
    <name type="scientific">Hyphococcus luteus</name>
    <dbReference type="NCBI Taxonomy" id="2058213"/>
    <lineage>
        <taxon>Bacteria</taxon>
        <taxon>Pseudomonadati</taxon>
        <taxon>Pseudomonadota</taxon>
        <taxon>Alphaproteobacteria</taxon>
        <taxon>Parvularculales</taxon>
        <taxon>Parvularculaceae</taxon>
        <taxon>Hyphococcus</taxon>
    </lineage>
</organism>
<dbReference type="InterPro" id="IPR005467">
    <property type="entry name" value="His_kinase_dom"/>
</dbReference>
<evidence type="ECO:0000313" key="12">
    <source>
        <dbReference type="EMBL" id="PQA87918.1"/>
    </source>
</evidence>
<dbReference type="PROSITE" id="PS50109">
    <property type="entry name" value="HIS_KIN"/>
    <property type="match status" value="1"/>
</dbReference>
<evidence type="ECO:0000256" key="5">
    <source>
        <dbReference type="ARBA" id="ARBA00022553"/>
    </source>
</evidence>
<dbReference type="RefSeq" id="WP_104829163.1">
    <property type="nucleotide sequence ID" value="NZ_PJCH01000005.1"/>
</dbReference>
<dbReference type="OrthoDB" id="9785252at2"/>
<dbReference type="InterPro" id="IPR004358">
    <property type="entry name" value="Sig_transdc_His_kin-like_C"/>
</dbReference>
<protein>
    <recommendedName>
        <fullName evidence="3">histidine kinase</fullName>
        <ecNumber evidence="3">2.7.13.3</ecNumber>
    </recommendedName>
</protein>
<dbReference type="SMART" id="SM00387">
    <property type="entry name" value="HATPase_c"/>
    <property type="match status" value="1"/>
</dbReference>
<dbReference type="SUPFAM" id="SSF47384">
    <property type="entry name" value="Homodimeric domain of signal transducing histidine kinase"/>
    <property type="match status" value="1"/>
</dbReference>
<dbReference type="PANTHER" id="PTHR44936">
    <property type="entry name" value="SENSOR PROTEIN CREC"/>
    <property type="match status" value="1"/>
</dbReference>
<dbReference type="InterPro" id="IPR036890">
    <property type="entry name" value="HATPase_C_sf"/>
</dbReference>
<keyword evidence="9" id="KW-0067">ATP-binding</keyword>
<dbReference type="GO" id="GO:0005886">
    <property type="term" value="C:plasma membrane"/>
    <property type="evidence" value="ECO:0007669"/>
    <property type="project" value="UniProtKB-SubCell"/>
</dbReference>
<accession>A0A2S7K638</accession>
<dbReference type="Gene3D" id="1.10.287.130">
    <property type="match status" value="1"/>
</dbReference>
<keyword evidence="4" id="KW-1003">Cell membrane</keyword>
<evidence type="ECO:0000256" key="3">
    <source>
        <dbReference type="ARBA" id="ARBA00012438"/>
    </source>
</evidence>
<evidence type="ECO:0000256" key="2">
    <source>
        <dbReference type="ARBA" id="ARBA00004651"/>
    </source>
</evidence>
<dbReference type="GO" id="GO:0005524">
    <property type="term" value="F:ATP binding"/>
    <property type="evidence" value="ECO:0007669"/>
    <property type="project" value="UniProtKB-KW"/>
</dbReference>
<dbReference type="SUPFAM" id="SSF55874">
    <property type="entry name" value="ATPase domain of HSP90 chaperone/DNA topoisomerase II/histidine kinase"/>
    <property type="match status" value="1"/>
</dbReference>
<feature type="transmembrane region" description="Helical" evidence="10">
    <location>
        <begin position="57"/>
        <end position="79"/>
    </location>
</feature>
<proteinExistence type="predicted"/>
<evidence type="ECO:0000256" key="10">
    <source>
        <dbReference type="SAM" id="Phobius"/>
    </source>
</evidence>
<dbReference type="InterPro" id="IPR003661">
    <property type="entry name" value="HisK_dim/P_dom"/>
</dbReference>
<dbReference type="Pfam" id="PF00512">
    <property type="entry name" value="HisKA"/>
    <property type="match status" value="1"/>
</dbReference>
<evidence type="ECO:0000256" key="7">
    <source>
        <dbReference type="ARBA" id="ARBA00022741"/>
    </source>
</evidence>
<keyword evidence="10" id="KW-0812">Transmembrane</keyword>
<gene>
    <name evidence="12" type="ORF">CW354_06110</name>
</gene>
<evidence type="ECO:0000256" key="1">
    <source>
        <dbReference type="ARBA" id="ARBA00000085"/>
    </source>
</evidence>
<keyword evidence="10" id="KW-0472">Membrane</keyword>
<dbReference type="AlphaFoldDB" id="A0A2S7K638"/>
<comment type="catalytic activity">
    <reaction evidence="1">
        <text>ATP + protein L-histidine = ADP + protein N-phospho-L-histidine.</text>
        <dbReference type="EC" id="2.7.13.3"/>
    </reaction>
</comment>
<keyword evidence="5" id="KW-0597">Phosphoprotein</keyword>
<dbReference type="PRINTS" id="PR00344">
    <property type="entry name" value="BCTRLSENSOR"/>
</dbReference>
<dbReference type="SMART" id="SM00388">
    <property type="entry name" value="HisKA"/>
    <property type="match status" value="1"/>
</dbReference>
<reference evidence="12 13" key="1">
    <citation type="submission" date="2017-12" db="EMBL/GenBank/DDBJ databases">
        <authorList>
            <person name="Hurst M.R.H."/>
        </authorList>
    </citation>
    <scope>NUCLEOTIDE SEQUENCE [LARGE SCALE GENOMIC DNA]</scope>
    <source>
        <strain evidence="12 13">SY-3-19</strain>
    </source>
</reference>
<evidence type="ECO:0000259" key="11">
    <source>
        <dbReference type="PROSITE" id="PS50109"/>
    </source>
</evidence>
<dbReference type="EC" id="2.7.13.3" evidence="3"/>
<evidence type="ECO:0000256" key="8">
    <source>
        <dbReference type="ARBA" id="ARBA00022777"/>
    </source>
</evidence>
<dbReference type="InterPro" id="IPR047770">
    <property type="entry name" value="RegB"/>
</dbReference>
<dbReference type="Pfam" id="PF02518">
    <property type="entry name" value="HATPase_c"/>
    <property type="match status" value="1"/>
</dbReference>
<dbReference type="GO" id="GO:0000155">
    <property type="term" value="F:phosphorelay sensor kinase activity"/>
    <property type="evidence" value="ECO:0007669"/>
    <property type="project" value="InterPro"/>
</dbReference>
<name>A0A2S7K638_9PROT</name>
<keyword evidence="6" id="KW-0808">Transferase</keyword>
<dbReference type="InterPro" id="IPR036097">
    <property type="entry name" value="HisK_dim/P_sf"/>
</dbReference>
<evidence type="ECO:0000313" key="13">
    <source>
        <dbReference type="Proteomes" id="UP000239504"/>
    </source>
</evidence>
<feature type="transmembrane region" description="Helical" evidence="10">
    <location>
        <begin position="137"/>
        <end position="156"/>
    </location>
</feature>
<keyword evidence="10" id="KW-1133">Transmembrane helix</keyword>
<evidence type="ECO:0000256" key="4">
    <source>
        <dbReference type="ARBA" id="ARBA00022475"/>
    </source>
</evidence>
<feature type="transmembrane region" description="Helical" evidence="10">
    <location>
        <begin position="168"/>
        <end position="189"/>
    </location>
</feature>
<feature type="transmembrane region" description="Helical" evidence="10">
    <location>
        <begin position="32"/>
        <end position="51"/>
    </location>
</feature>
<keyword evidence="8 12" id="KW-0418">Kinase</keyword>
<evidence type="ECO:0000256" key="9">
    <source>
        <dbReference type="ARBA" id="ARBA00022840"/>
    </source>
</evidence>
<keyword evidence="7" id="KW-0547">Nucleotide-binding</keyword>
<dbReference type="Pfam" id="PF25323">
    <property type="entry name" value="6TM_PilS"/>
    <property type="match status" value="1"/>
</dbReference>
<keyword evidence="13" id="KW-1185">Reference proteome</keyword>
<evidence type="ECO:0000256" key="6">
    <source>
        <dbReference type="ARBA" id="ARBA00022679"/>
    </source>
</evidence>
<dbReference type="PANTHER" id="PTHR44936:SF10">
    <property type="entry name" value="SENSOR PROTEIN RSTB"/>
    <property type="match status" value="1"/>
</dbReference>
<dbReference type="NCBIfam" id="NF033792">
    <property type="entry name" value="ActS_PrrB_HisK"/>
    <property type="match status" value="1"/>
</dbReference>